<evidence type="ECO:0000256" key="5">
    <source>
        <dbReference type="ARBA" id="ARBA00023136"/>
    </source>
</evidence>
<keyword evidence="4 6" id="KW-1133">Transmembrane helix</keyword>
<evidence type="ECO:0000256" key="1">
    <source>
        <dbReference type="ARBA" id="ARBA00004651"/>
    </source>
</evidence>
<feature type="transmembrane region" description="Helical" evidence="6">
    <location>
        <begin position="155"/>
        <end position="179"/>
    </location>
</feature>
<keyword evidence="3 6" id="KW-0812">Transmembrane</keyword>
<name>A0A177KZQ2_9BACI</name>
<comment type="subcellular location">
    <subcellularLocation>
        <location evidence="1">Cell membrane</location>
        <topology evidence="1">Multi-pass membrane protein</topology>
    </subcellularLocation>
</comment>
<dbReference type="InterPro" id="IPR019108">
    <property type="entry name" value="Caa3_assmbl_CtaG-rel"/>
</dbReference>
<evidence type="ECO:0000256" key="4">
    <source>
        <dbReference type="ARBA" id="ARBA00022989"/>
    </source>
</evidence>
<evidence type="ECO:0000313" key="8">
    <source>
        <dbReference type="Proteomes" id="UP000077271"/>
    </source>
</evidence>
<protein>
    <recommendedName>
        <fullName evidence="9">Cytochrome c oxidase assembly protein</fullName>
    </recommendedName>
</protein>
<dbReference type="GO" id="GO:0005886">
    <property type="term" value="C:plasma membrane"/>
    <property type="evidence" value="ECO:0007669"/>
    <property type="project" value="UniProtKB-SubCell"/>
</dbReference>
<feature type="transmembrane region" description="Helical" evidence="6">
    <location>
        <begin position="48"/>
        <end position="67"/>
    </location>
</feature>
<evidence type="ECO:0000256" key="3">
    <source>
        <dbReference type="ARBA" id="ARBA00022692"/>
    </source>
</evidence>
<keyword evidence="5 6" id="KW-0472">Membrane</keyword>
<feature type="transmembrane region" description="Helical" evidence="6">
    <location>
        <begin position="79"/>
        <end position="102"/>
    </location>
</feature>
<proteinExistence type="predicted"/>
<evidence type="ECO:0008006" key="9">
    <source>
        <dbReference type="Google" id="ProtNLM"/>
    </source>
</evidence>
<keyword evidence="2" id="KW-1003">Cell membrane</keyword>
<evidence type="ECO:0000256" key="2">
    <source>
        <dbReference type="ARBA" id="ARBA00022475"/>
    </source>
</evidence>
<accession>A0A177KZQ2</accession>
<feature type="transmembrane region" description="Helical" evidence="6">
    <location>
        <begin position="14"/>
        <end position="36"/>
    </location>
</feature>
<dbReference type="Pfam" id="PF09678">
    <property type="entry name" value="Caa3_CtaG"/>
    <property type="match status" value="1"/>
</dbReference>
<comment type="caution">
    <text evidence="7">The sequence shown here is derived from an EMBL/GenBank/DDBJ whole genome shotgun (WGS) entry which is preliminary data.</text>
</comment>
<evidence type="ECO:0000256" key="6">
    <source>
        <dbReference type="SAM" id="Phobius"/>
    </source>
</evidence>
<gene>
    <name evidence="7" type="ORF">AWH48_16515</name>
</gene>
<dbReference type="OrthoDB" id="5024156at2"/>
<dbReference type="Proteomes" id="UP000077271">
    <property type="component" value="Unassembled WGS sequence"/>
</dbReference>
<reference evidence="7 8" key="1">
    <citation type="submission" date="2016-01" db="EMBL/GenBank/DDBJ databases">
        <title>Investigation of taxonomic status of Bacillus aminovorans.</title>
        <authorList>
            <person name="Verma A."/>
            <person name="Pal Y."/>
            <person name="Krishnamurthi S."/>
        </authorList>
    </citation>
    <scope>NUCLEOTIDE SEQUENCE [LARGE SCALE GENOMIC DNA]</scope>
    <source>
        <strain evidence="7 8">DSM 4337</strain>
    </source>
</reference>
<feature type="transmembrane region" description="Helical" evidence="6">
    <location>
        <begin position="188"/>
        <end position="210"/>
    </location>
</feature>
<dbReference type="AlphaFoldDB" id="A0A177KZQ2"/>
<dbReference type="RefSeq" id="WP_063974448.1">
    <property type="nucleotide sequence ID" value="NZ_LQWZ01000007.1"/>
</dbReference>
<sequence length="264" mass="29515">MNSDHLHHGSGNSFVLILLLPFVIALIMYILATLLSNGRHKRWPLYRTVFWVLGILCAASAVVGPIANRAHMDFTAHMFGHLLLGMFAPLLMVLAAPMTLVLRTLNVKLARRLSYVLKSWPVRVLSDPIVASLLNVGGLWILYTTDLYSAMHQNVLLYLFIHLHVFFAGYLFTVSIIYIDPTPHRSSFIYRAIVLVIALASHDILSKYIYAQPPTGVPIAQAETGGMLMYYGGDTIDIILIFILCLQWFRANRPRAIAHGSVSS</sequence>
<organism evidence="7 8">
    <name type="scientific">Domibacillus aminovorans</name>
    <dbReference type="NCBI Taxonomy" id="29332"/>
    <lineage>
        <taxon>Bacteria</taxon>
        <taxon>Bacillati</taxon>
        <taxon>Bacillota</taxon>
        <taxon>Bacilli</taxon>
        <taxon>Bacillales</taxon>
        <taxon>Bacillaceae</taxon>
        <taxon>Domibacillus</taxon>
    </lineage>
</organism>
<evidence type="ECO:0000313" key="7">
    <source>
        <dbReference type="EMBL" id="OAH58607.1"/>
    </source>
</evidence>
<dbReference type="EMBL" id="LQWZ01000007">
    <property type="protein sequence ID" value="OAH58607.1"/>
    <property type="molecule type" value="Genomic_DNA"/>
</dbReference>
<feature type="transmembrane region" description="Helical" evidence="6">
    <location>
        <begin position="230"/>
        <end position="249"/>
    </location>
</feature>
<feature type="transmembrane region" description="Helical" evidence="6">
    <location>
        <begin position="122"/>
        <end position="143"/>
    </location>
</feature>